<dbReference type="EMBL" id="FORP01000002">
    <property type="protein sequence ID" value="SFI91426.1"/>
    <property type="molecule type" value="Genomic_DNA"/>
</dbReference>
<name>A0A1I3M3Y5_9PSEU</name>
<protein>
    <submittedName>
        <fullName evidence="3">Uncharacterized protein</fullName>
    </submittedName>
</protein>
<dbReference type="RefSeq" id="WP_091504497.1">
    <property type="nucleotide sequence ID" value="NZ_CBDRCA010000004.1"/>
</dbReference>
<feature type="transmembrane region" description="Helical" evidence="2">
    <location>
        <begin position="52"/>
        <end position="71"/>
    </location>
</feature>
<feature type="transmembrane region" description="Helical" evidence="2">
    <location>
        <begin position="20"/>
        <end position="40"/>
    </location>
</feature>
<proteinExistence type="predicted"/>
<keyword evidence="2" id="KW-1133">Transmembrane helix</keyword>
<evidence type="ECO:0000256" key="1">
    <source>
        <dbReference type="SAM" id="MobiDB-lite"/>
    </source>
</evidence>
<evidence type="ECO:0000313" key="4">
    <source>
        <dbReference type="Proteomes" id="UP000199025"/>
    </source>
</evidence>
<organism evidence="3 4">
    <name type="scientific">Amycolatopsis sacchari</name>
    <dbReference type="NCBI Taxonomy" id="115433"/>
    <lineage>
        <taxon>Bacteria</taxon>
        <taxon>Bacillati</taxon>
        <taxon>Actinomycetota</taxon>
        <taxon>Actinomycetes</taxon>
        <taxon>Pseudonocardiales</taxon>
        <taxon>Pseudonocardiaceae</taxon>
        <taxon>Amycolatopsis</taxon>
    </lineage>
</organism>
<reference evidence="3 4" key="1">
    <citation type="submission" date="2016-10" db="EMBL/GenBank/DDBJ databases">
        <authorList>
            <person name="de Groot N.N."/>
        </authorList>
    </citation>
    <scope>NUCLEOTIDE SEQUENCE [LARGE SCALE GENOMIC DNA]</scope>
    <source>
        <strain evidence="3 4">DSM 44468</strain>
    </source>
</reference>
<feature type="compositionally biased region" description="Low complexity" evidence="1">
    <location>
        <begin position="261"/>
        <end position="277"/>
    </location>
</feature>
<dbReference type="AlphaFoldDB" id="A0A1I3M3Y5"/>
<gene>
    <name evidence="3" type="ORF">SAMN05421835_102159</name>
</gene>
<sequence length="287" mass="30207">MPFAIALAAYAVPRPDWMGTYRFTTPVWALGALISALAATEVLRQARPRVRTLLAAALVVGMLPSVVSFAGQSQQFRAAPTFPACAVADRYGRTFNAYADLIGARAASLLLTDLGGTSLTSRLHLVDLGGLGDSRIADYIHDNDPAGLRDYDQIFDSPDADGFPGGDWVRKEAAPPLSVRAEPSCGQRFTAGSTEGFENGIRHEVGTDRRRARGDRTPFRVRREQRGGARISCAGERSQGGGAGIGEPTTGDVNCSEHGTAKASSTAGKTATPPSASKPHPAVRDAG</sequence>
<feature type="region of interest" description="Disordered" evidence="1">
    <location>
        <begin position="224"/>
        <end position="287"/>
    </location>
</feature>
<keyword evidence="2" id="KW-0472">Membrane</keyword>
<keyword evidence="4" id="KW-1185">Reference proteome</keyword>
<dbReference type="STRING" id="115433.SAMN05421835_102159"/>
<keyword evidence="2" id="KW-0812">Transmembrane</keyword>
<dbReference type="Proteomes" id="UP000199025">
    <property type="component" value="Unassembled WGS sequence"/>
</dbReference>
<evidence type="ECO:0000313" key="3">
    <source>
        <dbReference type="EMBL" id="SFI91426.1"/>
    </source>
</evidence>
<evidence type="ECO:0000256" key="2">
    <source>
        <dbReference type="SAM" id="Phobius"/>
    </source>
</evidence>
<dbReference type="OrthoDB" id="3946755at2"/>
<accession>A0A1I3M3Y5</accession>